<proteinExistence type="predicted"/>
<feature type="chain" id="PRO_5008769931" evidence="2">
    <location>
        <begin position="30"/>
        <end position="278"/>
    </location>
</feature>
<reference evidence="5" key="2">
    <citation type="submission" date="2012-11" db="EMBL/GenBank/DDBJ databases">
        <authorList>
            <person name="Kuo A."/>
            <person name="Curtis B.A."/>
            <person name="Tanifuji G."/>
            <person name="Burki F."/>
            <person name="Gruber A."/>
            <person name="Irimia M."/>
            <person name="Maruyama S."/>
            <person name="Arias M.C."/>
            <person name="Ball S.G."/>
            <person name="Gile G.H."/>
            <person name="Hirakawa Y."/>
            <person name="Hopkins J.F."/>
            <person name="Rensing S.A."/>
            <person name="Schmutz J."/>
            <person name="Symeonidi A."/>
            <person name="Elias M."/>
            <person name="Eveleigh R.J."/>
            <person name="Herman E.K."/>
            <person name="Klute M.J."/>
            <person name="Nakayama T."/>
            <person name="Obornik M."/>
            <person name="Reyes-Prieto A."/>
            <person name="Armbrust E.V."/>
            <person name="Aves S.J."/>
            <person name="Beiko R.G."/>
            <person name="Coutinho P."/>
            <person name="Dacks J.B."/>
            <person name="Durnford D.G."/>
            <person name="Fast N.M."/>
            <person name="Green B.R."/>
            <person name="Grisdale C."/>
            <person name="Hempe F."/>
            <person name="Henrissat B."/>
            <person name="Hoppner M.P."/>
            <person name="Ishida K.-I."/>
            <person name="Kim E."/>
            <person name="Koreny L."/>
            <person name="Kroth P.G."/>
            <person name="Liu Y."/>
            <person name="Malik S.-B."/>
            <person name="Maier U.G."/>
            <person name="McRose D."/>
            <person name="Mock T."/>
            <person name="Neilson J.A."/>
            <person name="Onodera N.T."/>
            <person name="Poole A.M."/>
            <person name="Pritham E.J."/>
            <person name="Richards T.A."/>
            <person name="Rocap G."/>
            <person name="Roy S.W."/>
            <person name="Sarai C."/>
            <person name="Schaack S."/>
            <person name="Shirato S."/>
            <person name="Slamovits C.H."/>
            <person name="Spencer D.F."/>
            <person name="Suzuki S."/>
            <person name="Worden A.Z."/>
            <person name="Zauner S."/>
            <person name="Barry K."/>
            <person name="Bell C."/>
            <person name="Bharti A.K."/>
            <person name="Crow J.A."/>
            <person name="Grimwood J."/>
            <person name="Kramer R."/>
            <person name="Lindquist E."/>
            <person name="Lucas S."/>
            <person name="Salamov A."/>
            <person name="McFadden G.I."/>
            <person name="Lane C.E."/>
            <person name="Keeling P.J."/>
            <person name="Gray M.W."/>
            <person name="Grigoriev I.V."/>
            <person name="Archibald J.M."/>
        </authorList>
    </citation>
    <scope>NUCLEOTIDE SEQUENCE</scope>
    <source>
        <strain evidence="5">CCMP2712</strain>
    </source>
</reference>
<protein>
    <submittedName>
        <fullName evidence="3 4">Uncharacterized protein</fullName>
    </submittedName>
</protein>
<gene>
    <name evidence="3" type="ORF">GUITHDRAFT_119509</name>
</gene>
<dbReference type="KEGG" id="gtt:GUITHDRAFT_119509"/>
<dbReference type="PaxDb" id="55529-EKX34344"/>
<evidence type="ECO:0000256" key="2">
    <source>
        <dbReference type="SAM" id="SignalP"/>
    </source>
</evidence>
<dbReference type="HOGENOM" id="CLU_1002691_0_0_1"/>
<feature type="signal peptide" evidence="2">
    <location>
        <begin position="1"/>
        <end position="29"/>
    </location>
</feature>
<evidence type="ECO:0000256" key="1">
    <source>
        <dbReference type="SAM" id="MobiDB-lite"/>
    </source>
</evidence>
<reference evidence="4" key="3">
    <citation type="submission" date="2016-03" db="UniProtKB">
        <authorList>
            <consortium name="EnsemblProtists"/>
        </authorList>
    </citation>
    <scope>IDENTIFICATION</scope>
</reference>
<reference evidence="3 5" key="1">
    <citation type="journal article" date="2012" name="Nature">
        <title>Algal genomes reveal evolutionary mosaicism and the fate of nucleomorphs.</title>
        <authorList>
            <consortium name="DOE Joint Genome Institute"/>
            <person name="Curtis B.A."/>
            <person name="Tanifuji G."/>
            <person name="Burki F."/>
            <person name="Gruber A."/>
            <person name="Irimia M."/>
            <person name="Maruyama S."/>
            <person name="Arias M.C."/>
            <person name="Ball S.G."/>
            <person name="Gile G.H."/>
            <person name="Hirakawa Y."/>
            <person name="Hopkins J.F."/>
            <person name="Kuo A."/>
            <person name="Rensing S.A."/>
            <person name="Schmutz J."/>
            <person name="Symeonidi A."/>
            <person name="Elias M."/>
            <person name="Eveleigh R.J."/>
            <person name="Herman E.K."/>
            <person name="Klute M.J."/>
            <person name="Nakayama T."/>
            <person name="Obornik M."/>
            <person name="Reyes-Prieto A."/>
            <person name="Armbrust E.V."/>
            <person name="Aves S.J."/>
            <person name="Beiko R.G."/>
            <person name="Coutinho P."/>
            <person name="Dacks J.B."/>
            <person name="Durnford D.G."/>
            <person name="Fast N.M."/>
            <person name="Green B.R."/>
            <person name="Grisdale C.J."/>
            <person name="Hempel F."/>
            <person name="Henrissat B."/>
            <person name="Hoppner M.P."/>
            <person name="Ishida K."/>
            <person name="Kim E."/>
            <person name="Koreny L."/>
            <person name="Kroth P.G."/>
            <person name="Liu Y."/>
            <person name="Malik S.B."/>
            <person name="Maier U.G."/>
            <person name="McRose D."/>
            <person name="Mock T."/>
            <person name="Neilson J.A."/>
            <person name="Onodera N.T."/>
            <person name="Poole A.M."/>
            <person name="Pritham E.J."/>
            <person name="Richards T.A."/>
            <person name="Rocap G."/>
            <person name="Roy S.W."/>
            <person name="Sarai C."/>
            <person name="Schaack S."/>
            <person name="Shirato S."/>
            <person name="Slamovits C.H."/>
            <person name="Spencer D.F."/>
            <person name="Suzuki S."/>
            <person name="Worden A.Z."/>
            <person name="Zauner S."/>
            <person name="Barry K."/>
            <person name="Bell C."/>
            <person name="Bharti A.K."/>
            <person name="Crow J.A."/>
            <person name="Grimwood J."/>
            <person name="Kramer R."/>
            <person name="Lindquist E."/>
            <person name="Lucas S."/>
            <person name="Salamov A."/>
            <person name="McFadden G.I."/>
            <person name="Lane C.E."/>
            <person name="Keeling P.J."/>
            <person name="Gray M.W."/>
            <person name="Grigoriev I.V."/>
            <person name="Archibald J.M."/>
        </authorList>
    </citation>
    <scope>NUCLEOTIDE SEQUENCE</scope>
    <source>
        <strain evidence="3 5">CCMP2712</strain>
    </source>
</reference>
<evidence type="ECO:0000313" key="3">
    <source>
        <dbReference type="EMBL" id="EKX34344.1"/>
    </source>
</evidence>
<keyword evidence="2" id="KW-0732">Signal</keyword>
<name>L1IEM3_GUITC</name>
<accession>L1IEM3</accession>
<keyword evidence="5" id="KW-1185">Reference proteome</keyword>
<dbReference type="EMBL" id="JH993112">
    <property type="protein sequence ID" value="EKX34344.1"/>
    <property type="molecule type" value="Genomic_DNA"/>
</dbReference>
<dbReference type="GeneID" id="17291084"/>
<dbReference type="Proteomes" id="UP000011087">
    <property type="component" value="Unassembled WGS sequence"/>
</dbReference>
<dbReference type="RefSeq" id="XP_005821324.1">
    <property type="nucleotide sequence ID" value="XM_005821267.1"/>
</dbReference>
<organism evidence="3">
    <name type="scientific">Guillardia theta (strain CCMP2712)</name>
    <name type="common">Cryptophyte</name>
    <dbReference type="NCBI Taxonomy" id="905079"/>
    <lineage>
        <taxon>Eukaryota</taxon>
        <taxon>Cryptophyceae</taxon>
        <taxon>Pyrenomonadales</taxon>
        <taxon>Geminigeraceae</taxon>
        <taxon>Guillardia</taxon>
    </lineage>
</organism>
<feature type="region of interest" description="Disordered" evidence="1">
    <location>
        <begin position="220"/>
        <end position="255"/>
    </location>
</feature>
<evidence type="ECO:0000313" key="5">
    <source>
        <dbReference type="Proteomes" id="UP000011087"/>
    </source>
</evidence>
<dbReference type="AlphaFoldDB" id="L1IEM3"/>
<feature type="compositionally biased region" description="Basic and acidic residues" evidence="1">
    <location>
        <begin position="220"/>
        <end position="244"/>
    </location>
</feature>
<dbReference type="EnsemblProtists" id="EKX34344">
    <property type="protein sequence ID" value="EKX34344"/>
    <property type="gene ID" value="GUITHDRAFT_119509"/>
</dbReference>
<sequence length="278" mass="31462">MASAMAREGGRVVAACLLAAAAVLLLVHSGQHAEQRPQPAIMYSRAQGRVGLTRVERLERLELMRDLRKEKAKEAKEDNKEPFHVAKKWTLATEEDDMNNYFDNLQERTLDEINSIREQRAATFKRAHQGSQKLPFVDYNHKPQLSPSHAHQQATARVLHATQPAPTTSLTSKKVTAAEKEQKTPVNAKLMHLKHVAFPKSRKAQDRVLSEFERETLRNEEKQSMMKKEERELGTWERRRKEDGTANLLEGGEAEVKTVRHKNPSLSAVYGFIGNAAA</sequence>
<evidence type="ECO:0000313" key="4">
    <source>
        <dbReference type="EnsemblProtists" id="EKX34344"/>
    </source>
</evidence>